<gene>
    <name evidence="1" type="ORF">SDC9_203576</name>
</gene>
<proteinExistence type="predicted"/>
<comment type="caution">
    <text evidence="1">The sequence shown here is derived from an EMBL/GenBank/DDBJ whole genome shotgun (WGS) entry which is preliminary data.</text>
</comment>
<dbReference type="EMBL" id="VSSQ01125625">
    <property type="protein sequence ID" value="MPN55892.1"/>
    <property type="molecule type" value="Genomic_DNA"/>
</dbReference>
<accession>A0A645IYF8</accession>
<evidence type="ECO:0000313" key="1">
    <source>
        <dbReference type="EMBL" id="MPN55892.1"/>
    </source>
</evidence>
<name>A0A645IYF8_9ZZZZ</name>
<reference evidence="1" key="1">
    <citation type="submission" date="2019-08" db="EMBL/GenBank/DDBJ databases">
        <authorList>
            <person name="Kucharzyk K."/>
            <person name="Murdoch R.W."/>
            <person name="Higgins S."/>
            <person name="Loffler F."/>
        </authorList>
    </citation>
    <scope>NUCLEOTIDE SEQUENCE</scope>
</reference>
<dbReference type="AlphaFoldDB" id="A0A645IYF8"/>
<organism evidence="1">
    <name type="scientific">bioreactor metagenome</name>
    <dbReference type="NCBI Taxonomy" id="1076179"/>
    <lineage>
        <taxon>unclassified sequences</taxon>
        <taxon>metagenomes</taxon>
        <taxon>ecological metagenomes</taxon>
    </lineage>
</organism>
<sequence>MAVYRVASKGSVSKHLFTKDKNYLKKQMKIWSNIDLLNRYSDYKFNVEFESKKKQKAFVSIYSDNLTFRQVFFLIWKYKLYREPVTLVNFFKNKIYSIWIDF</sequence>
<protein>
    <submittedName>
        <fullName evidence="1">Uncharacterized protein</fullName>
    </submittedName>
</protein>